<proteinExistence type="predicted"/>
<evidence type="ECO:0000256" key="2">
    <source>
        <dbReference type="ARBA" id="ARBA00023110"/>
    </source>
</evidence>
<reference evidence="5" key="1">
    <citation type="submission" date="2018-06" db="EMBL/GenBank/DDBJ databases">
        <authorList>
            <person name="Zhirakovskaya E."/>
        </authorList>
    </citation>
    <scope>NUCLEOTIDE SEQUENCE</scope>
</reference>
<dbReference type="PRINTS" id="PR00153">
    <property type="entry name" value="CSAPPISMRASE"/>
</dbReference>
<keyword evidence="2" id="KW-0697">Rotamase</keyword>
<dbReference type="InterPro" id="IPR002130">
    <property type="entry name" value="Cyclophilin-type_PPIase_dom"/>
</dbReference>
<gene>
    <name evidence="5" type="ORF">MNBD_GAMMA10-176</name>
</gene>
<evidence type="ECO:0000313" key="5">
    <source>
        <dbReference type="EMBL" id="VAW66692.1"/>
    </source>
</evidence>
<sequence length="83" mass="9233">MFKKLLISFCLLLLSSTAFASASPQVRIVTNKGSIELELNRSKAPATVENFLSYVKDGSYNNTVFHRIIKDFMIQGGGFTKDL</sequence>
<dbReference type="SUPFAM" id="SSF50891">
    <property type="entry name" value="Cyclophilin-like"/>
    <property type="match status" value="1"/>
</dbReference>
<dbReference type="InterPro" id="IPR020892">
    <property type="entry name" value="Cyclophilin-type_PPIase_CS"/>
</dbReference>
<dbReference type="GO" id="GO:0003755">
    <property type="term" value="F:peptidyl-prolyl cis-trans isomerase activity"/>
    <property type="evidence" value="ECO:0007669"/>
    <property type="project" value="UniProtKB-KW"/>
</dbReference>
<dbReference type="Gene3D" id="2.40.100.10">
    <property type="entry name" value="Cyclophilin-like"/>
    <property type="match status" value="1"/>
</dbReference>
<evidence type="ECO:0000259" key="4">
    <source>
        <dbReference type="PROSITE" id="PS50072"/>
    </source>
</evidence>
<name>A0A3B0XU15_9ZZZZ</name>
<dbReference type="InterPro" id="IPR029000">
    <property type="entry name" value="Cyclophilin-like_dom_sf"/>
</dbReference>
<feature type="domain" description="PPIase cyclophilin-type" evidence="4">
    <location>
        <begin position="33"/>
        <end position="83"/>
    </location>
</feature>
<organism evidence="5">
    <name type="scientific">hydrothermal vent metagenome</name>
    <dbReference type="NCBI Taxonomy" id="652676"/>
    <lineage>
        <taxon>unclassified sequences</taxon>
        <taxon>metagenomes</taxon>
        <taxon>ecological metagenomes</taxon>
    </lineage>
</organism>
<feature type="non-terminal residue" evidence="5">
    <location>
        <position position="83"/>
    </location>
</feature>
<dbReference type="PANTHER" id="PTHR45625">
    <property type="entry name" value="PEPTIDYL-PROLYL CIS-TRANS ISOMERASE-RELATED"/>
    <property type="match status" value="1"/>
</dbReference>
<dbReference type="Pfam" id="PF00160">
    <property type="entry name" value="Pro_isomerase"/>
    <property type="match status" value="1"/>
</dbReference>
<evidence type="ECO:0000256" key="3">
    <source>
        <dbReference type="ARBA" id="ARBA00023235"/>
    </source>
</evidence>
<protein>
    <recommendedName>
        <fullName evidence="1">peptidylprolyl isomerase</fullName>
        <ecNumber evidence="1">5.2.1.8</ecNumber>
    </recommendedName>
</protein>
<keyword evidence="3 5" id="KW-0413">Isomerase</keyword>
<evidence type="ECO:0000256" key="1">
    <source>
        <dbReference type="ARBA" id="ARBA00013194"/>
    </source>
</evidence>
<dbReference type="InterPro" id="IPR044666">
    <property type="entry name" value="Cyclophilin_A-like"/>
</dbReference>
<dbReference type="AlphaFoldDB" id="A0A3B0XU15"/>
<dbReference type="PANTHER" id="PTHR45625:SF4">
    <property type="entry name" value="PEPTIDYLPROLYL ISOMERASE DOMAIN AND WD REPEAT-CONTAINING PROTEIN 1"/>
    <property type="match status" value="1"/>
</dbReference>
<dbReference type="GO" id="GO:0006457">
    <property type="term" value="P:protein folding"/>
    <property type="evidence" value="ECO:0007669"/>
    <property type="project" value="InterPro"/>
</dbReference>
<dbReference type="PROSITE" id="PS50072">
    <property type="entry name" value="CSA_PPIASE_2"/>
    <property type="match status" value="1"/>
</dbReference>
<dbReference type="EC" id="5.2.1.8" evidence="1"/>
<dbReference type="EMBL" id="UOFJ01000230">
    <property type="protein sequence ID" value="VAW66692.1"/>
    <property type="molecule type" value="Genomic_DNA"/>
</dbReference>
<accession>A0A3B0XU15</accession>
<dbReference type="PROSITE" id="PS00170">
    <property type="entry name" value="CSA_PPIASE_1"/>
    <property type="match status" value="1"/>
</dbReference>